<dbReference type="InterPro" id="IPR011251">
    <property type="entry name" value="Luciferase-like_dom"/>
</dbReference>
<organism evidence="7 8">
    <name type="scientific">Actinomycetospora straminea</name>
    <dbReference type="NCBI Taxonomy" id="663607"/>
    <lineage>
        <taxon>Bacteria</taxon>
        <taxon>Bacillati</taxon>
        <taxon>Actinomycetota</taxon>
        <taxon>Actinomycetes</taxon>
        <taxon>Pseudonocardiales</taxon>
        <taxon>Pseudonocardiaceae</taxon>
        <taxon>Actinomycetospora</taxon>
    </lineage>
</organism>
<evidence type="ECO:0000259" key="6">
    <source>
        <dbReference type="Pfam" id="PF00296"/>
    </source>
</evidence>
<proteinExistence type="predicted"/>
<evidence type="ECO:0000313" key="7">
    <source>
        <dbReference type="EMBL" id="GAA4857523.1"/>
    </source>
</evidence>
<feature type="compositionally biased region" description="Basic and acidic residues" evidence="5">
    <location>
        <begin position="14"/>
        <end position="27"/>
    </location>
</feature>
<evidence type="ECO:0000313" key="8">
    <source>
        <dbReference type="Proteomes" id="UP001500457"/>
    </source>
</evidence>
<evidence type="ECO:0000256" key="1">
    <source>
        <dbReference type="ARBA" id="ARBA00022630"/>
    </source>
</evidence>
<comment type="caution">
    <text evidence="7">The sequence shown here is derived from an EMBL/GenBank/DDBJ whole genome shotgun (WGS) entry which is preliminary data.</text>
</comment>
<keyword evidence="1" id="KW-0285">Flavoprotein</keyword>
<dbReference type="SUPFAM" id="SSF51679">
    <property type="entry name" value="Bacterial luciferase-like"/>
    <property type="match status" value="1"/>
</dbReference>
<protein>
    <submittedName>
        <fullName evidence="7">LLM class flavin-dependent oxidoreductase</fullName>
    </submittedName>
</protein>
<evidence type="ECO:0000256" key="5">
    <source>
        <dbReference type="SAM" id="MobiDB-lite"/>
    </source>
</evidence>
<keyword evidence="2" id="KW-0288">FMN</keyword>
<evidence type="ECO:0000256" key="3">
    <source>
        <dbReference type="ARBA" id="ARBA00023002"/>
    </source>
</evidence>
<name>A0ABP9DUZ8_9PSEU</name>
<keyword evidence="3" id="KW-0560">Oxidoreductase</keyword>
<keyword evidence="8" id="KW-1185">Reference proteome</keyword>
<gene>
    <name evidence="7" type="ORF">GCM10023203_00070</name>
</gene>
<dbReference type="Pfam" id="PF00296">
    <property type="entry name" value="Bac_luciferase"/>
    <property type="match status" value="1"/>
</dbReference>
<dbReference type="InterPro" id="IPR036661">
    <property type="entry name" value="Luciferase-like_sf"/>
</dbReference>
<feature type="compositionally biased region" description="Basic and acidic residues" evidence="5">
    <location>
        <begin position="35"/>
        <end position="47"/>
    </location>
</feature>
<dbReference type="EMBL" id="BAABHQ010000001">
    <property type="protein sequence ID" value="GAA4857523.1"/>
    <property type="molecule type" value="Genomic_DNA"/>
</dbReference>
<dbReference type="Gene3D" id="3.20.20.30">
    <property type="entry name" value="Luciferase-like domain"/>
    <property type="match status" value="1"/>
</dbReference>
<reference evidence="8" key="1">
    <citation type="journal article" date="2019" name="Int. J. Syst. Evol. Microbiol.">
        <title>The Global Catalogue of Microorganisms (GCM) 10K type strain sequencing project: providing services to taxonomists for standard genome sequencing and annotation.</title>
        <authorList>
            <consortium name="The Broad Institute Genomics Platform"/>
            <consortium name="The Broad Institute Genome Sequencing Center for Infectious Disease"/>
            <person name="Wu L."/>
            <person name="Ma J."/>
        </authorList>
    </citation>
    <scope>NUCLEOTIDE SEQUENCE [LARGE SCALE GENOMIC DNA]</scope>
    <source>
        <strain evidence="8">JCM 17983</strain>
    </source>
</reference>
<accession>A0ABP9DUZ8</accession>
<dbReference type="PANTHER" id="PTHR42847:SF4">
    <property type="entry name" value="ALKANESULFONATE MONOOXYGENASE-RELATED"/>
    <property type="match status" value="1"/>
</dbReference>
<feature type="region of interest" description="Disordered" evidence="5">
    <location>
        <begin position="1"/>
        <end position="63"/>
    </location>
</feature>
<dbReference type="InterPro" id="IPR050172">
    <property type="entry name" value="SsuD_RutA_monooxygenase"/>
</dbReference>
<sequence>MDEGEVCAQAPPRGRVELAAERPDQRLGLRHQGRDHRPARGRVEKRGGHARSMPTGPPPSTTVGRVRWSIAIPQFGADAVDAAGLKAHLTRAEELGLEGAWTMELTVGEAPVLAPLEVLAYAAACTERLRLGVGVLISTLHDPLQLAAALTTVDRLSHGRLDVGIAPGGGARDFAAFGVDRETFVARFTEGLALMQAAWSDAPRISFAGRFRQLEDLAIATKPVQRPHPPLWFGGSATPALARAVRLGDAFLGAGSVTKAAFAEQVVVLRRELERRDRDPATFPLAKRVYVRVDDDTDRARDGMLAALRRLYGRKPGIEDVPVTGTGQDVARGLAGVRDAGAGMVLLDPLGDDVAADREQLERLAAEVLPLVA</sequence>
<keyword evidence="4" id="KW-0503">Monooxygenase</keyword>
<dbReference type="Proteomes" id="UP001500457">
    <property type="component" value="Unassembled WGS sequence"/>
</dbReference>
<feature type="domain" description="Luciferase-like" evidence="6">
    <location>
        <begin position="81"/>
        <end position="311"/>
    </location>
</feature>
<evidence type="ECO:0000256" key="2">
    <source>
        <dbReference type="ARBA" id="ARBA00022643"/>
    </source>
</evidence>
<dbReference type="PANTHER" id="PTHR42847">
    <property type="entry name" value="ALKANESULFONATE MONOOXYGENASE"/>
    <property type="match status" value="1"/>
</dbReference>
<evidence type="ECO:0000256" key="4">
    <source>
        <dbReference type="ARBA" id="ARBA00023033"/>
    </source>
</evidence>